<sequence length="179" mass="19294">MTVRSTLVTGGVRSGKSAYAESLLQHQQSVTYVAPGPIPDPVADPDWAERVALHQARRPAHWSTVETIDVAAAVRAADGAVLVDCLGTWVTALMDDLRGWDRPAADWRDEFDHRVQELTQAWVGASGPLVAVTNEVGMGILPEHRSGRLFRDLLGTVNQGIAAVSDDVLLVVAGRVLRL</sequence>
<evidence type="ECO:0000256" key="1">
    <source>
        <dbReference type="ARBA" id="ARBA00000312"/>
    </source>
</evidence>
<dbReference type="EC" id="2.7.1.156" evidence="8"/>
<keyword evidence="14" id="KW-0067">ATP-binding</keyword>
<comment type="function">
    <text evidence="4">Catalyzes ATP-dependent phosphorylation of adenosylcobinamide and addition of GMP to adenosylcobinamide phosphate.</text>
</comment>
<dbReference type="Gene3D" id="3.40.50.300">
    <property type="entry name" value="P-loop containing nucleotide triphosphate hydrolases"/>
    <property type="match status" value="1"/>
</dbReference>
<dbReference type="Pfam" id="PF02283">
    <property type="entry name" value="CobU"/>
    <property type="match status" value="1"/>
</dbReference>
<dbReference type="NCBIfam" id="NF004469">
    <property type="entry name" value="PRK05800.1"/>
    <property type="match status" value="1"/>
</dbReference>
<dbReference type="InterPro" id="IPR027417">
    <property type="entry name" value="P-loop_NTPase"/>
</dbReference>
<dbReference type="GO" id="GO:0008820">
    <property type="term" value="F:cobinamide phosphate guanylyltransferase activity"/>
    <property type="evidence" value="ECO:0007669"/>
    <property type="project" value="UniProtKB-EC"/>
</dbReference>
<feature type="active site" description="GMP-histidine intermediate" evidence="18">
    <location>
        <position position="54"/>
    </location>
</feature>
<name>A0A1H0HYK2_9ACTN</name>
<reference evidence="20 21" key="1">
    <citation type="submission" date="2016-10" db="EMBL/GenBank/DDBJ databases">
        <authorList>
            <person name="de Groot N.N."/>
        </authorList>
    </citation>
    <scope>NUCLEOTIDE SEQUENCE [LARGE SCALE GENOMIC DNA]</scope>
    <source>
        <strain evidence="21">P4-7,KCTC 19426,CECT 7604</strain>
    </source>
</reference>
<evidence type="ECO:0000256" key="9">
    <source>
        <dbReference type="ARBA" id="ARBA00012523"/>
    </source>
</evidence>
<evidence type="ECO:0000256" key="3">
    <source>
        <dbReference type="ARBA" id="ARBA00001522"/>
    </source>
</evidence>
<keyword evidence="11 20" id="KW-0808">Transferase</keyword>
<comment type="catalytic activity">
    <reaction evidence="3">
        <text>adenosylcob(III)inamide + GTP = adenosylcob(III)inamide phosphate + GDP + H(+)</text>
        <dbReference type="Rhea" id="RHEA:15765"/>
        <dbReference type="ChEBI" id="CHEBI:2480"/>
        <dbReference type="ChEBI" id="CHEBI:15378"/>
        <dbReference type="ChEBI" id="CHEBI:37565"/>
        <dbReference type="ChEBI" id="CHEBI:58189"/>
        <dbReference type="ChEBI" id="CHEBI:58502"/>
        <dbReference type="EC" id="2.7.1.156"/>
    </reaction>
</comment>
<dbReference type="GO" id="GO:0009236">
    <property type="term" value="P:cobalamin biosynthetic process"/>
    <property type="evidence" value="ECO:0007669"/>
    <property type="project" value="UniProtKB-UniPathway"/>
</dbReference>
<evidence type="ECO:0000256" key="11">
    <source>
        <dbReference type="ARBA" id="ARBA00022679"/>
    </source>
</evidence>
<dbReference type="GO" id="GO:0005525">
    <property type="term" value="F:GTP binding"/>
    <property type="evidence" value="ECO:0007669"/>
    <property type="project" value="UniProtKB-KW"/>
</dbReference>
<evidence type="ECO:0000256" key="8">
    <source>
        <dbReference type="ARBA" id="ARBA00012016"/>
    </source>
</evidence>
<evidence type="ECO:0000256" key="14">
    <source>
        <dbReference type="ARBA" id="ARBA00022840"/>
    </source>
</evidence>
<evidence type="ECO:0000256" key="2">
    <source>
        <dbReference type="ARBA" id="ARBA00000711"/>
    </source>
</evidence>
<keyword evidence="12 19" id="KW-0547">Nucleotide-binding</keyword>
<keyword evidence="21" id="KW-1185">Reference proteome</keyword>
<dbReference type="InterPro" id="IPR003203">
    <property type="entry name" value="CobU/CobP"/>
</dbReference>
<accession>A0A1H0HYK2</accession>
<comment type="catalytic activity">
    <reaction evidence="1">
        <text>adenosylcob(III)inamide + ATP = adenosylcob(III)inamide phosphate + ADP + H(+)</text>
        <dbReference type="Rhea" id="RHEA:15769"/>
        <dbReference type="ChEBI" id="CHEBI:2480"/>
        <dbReference type="ChEBI" id="CHEBI:15378"/>
        <dbReference type="ChEBI" id="CHEBI:30616"/>
        <dbReference type="ChEBI" id="CHEBI:58502"/>
        <dbReference type="ChEBI" id="CHEBI:456216"/>
        <dbReference type="EC" id="2.7.1.156"/>
    </reaction>
</comment>
<dbReference type="GO" id="GO:0043752">
    <property type="term" value="F:adenosylcobinamide kinase activity"/>
    <property type="evidence" value="ECO:0007669"/>
    <property type="project" value="UniProtKB-EC"/>
</dbReference>
<feature type="binding site" evidence="19">
    <location>
        <position position="84"/>
    </location>
    <ligand>
        <name>GTP</name>
        <dbReference type="ChEBI" id="CHEBI:37565"/>
    </ligand>
</feature>
<evidence type="ECO:0000256" key="17">
    <source>
        <dbReference type="ARBA" id="ARBA00030571"/>
    </source>
</evidence>
<dbReference type="UniPathway" id="UPA00148">
    <property type="reaction ID" value="UER00236"/>
</dbReference>
<evidence type="ECO:0000256" key="15">
    <source>
        <dbReference type="ARBA" id="ARBA00023134"/>
    </source>
</evidence>
<keyword evidence="15 19" id="KW-0342">GTP-binding</keyword>
<organism evidence="20 21">
    <name type="scientific">Nakamurella panacisegetis</name>
    <dbReference type="NCBI Taxonomy" id="1090615"/>
    <lineage>
        <taxon>Bacteria</taxon>
        <taxon>Bacillati</taxon>
        <taxon>Actinomycetota</taxon>
        <taxon>Actinomycetes</taxon>
        <taxon>Nakamurellales</taxon>
        <taxon>Nakamurellaceae</taxon>
        <taxon>Nakamurella</taxon>
    </lineage>
</organism>
<evidence type="ECO:0000256" key="18">
    <source>
        <dbReference type="PIRSR" id="PIRSR006135-1"/>
    </source>
</evidence>
<keyword evidence="20" id="KW-0548">Nucleotidyltransferase</keyword>
<dbReference type="Proteomes" id="UP000198741">
    <property type="component" value="Chromosome I"/>
</dbReference>
<dbReference type="SUPFAM" id="SSF52540">
    <property type="entry name" value="P-loop containing nucleoside triphosphate hydrolases"/>
    <property type="match status" value="1"/>
</dbReference>
<dbReference type="EMBL" id="LT629710">
    <property type="protein sequence ID" value="SDO24326.1"/>
    <property type="molecule type" value="Genomic_DNA"/>
</dbReference>
<comment type="pathway">
    <text evidence="6">Cofactor biosynthesis; adenosylcobalamin biosynthesis; adenosylcobalamin from cob(II)yrinate a,c-diamide: step 5/7.</text>
</comment>
<evidence type="ECO:0000256" key="5">
    <source>
        <dbReference type="ARBA" id="ARBA00004692"/>
    </source>
</evidence>
<feature type="binding site" evidence="19">
    <location>
        <begin position="10"/>
        <end position="17"/>
    </location>
    <ligand>
        <name>GTP</name>
        <dbReference type="ChEBI" id="CHEBI:37565"/>
    </ligand>
</feature>
<evidence type="ECO:0000256" key="7">
    <source>
        <dbReference type="ARBA" id="ARBA00007490"/>
    </source>
</evidence>
<dbReference type="GO" id="GO:0005524">
    <property type="term" value="F:ATP binding"/>
    <property type="evidence" value="ECO:0007669"/>
    <property type="project" value="UniProtKB-KW"/>
</dbReference>
<dbReference type="STRING" id="1090615.SAMN04515671_0276"/>
<gene>
    <name evidence="20" type="ORF">SAMN04515671_0276</name>
</gene>
<dbReference type="PANTHER" id="PTHR34848">
    <property type="match status" value="1"/>
</dbReference>
<evidence type="ECO:0000256" key="10">
    <source>
        <dbReference type="ARBA" id="ARBA00022573"/>
    </source>
</evidence>
<dbReference type="PIRSF" id="PIRSF006135">
    <property type="entry name" value="CobU"/>
    <property type="match status" value="1"/>
</dbReference>
<protein>
    <recommendedName>
        <fullName evidence="16">Adenosylcobinamide kinase</fullName>
        <ecNumber evidence="8">2.7.1.156</ecNumber>
        <ecNumber evidence="9">2.7.7.62</ecNumber>
    </recommendedName>
    <alternativeName>
        <fullName evidence="17">Adenosylcobinamide-phosphate guanylyltransferase</fullName>
    </alternativeName>
</protein>
<comment type="similarity">
    <text evidence="7">Belongs to the CobU/CobP family.</text>
</comment>
<keyword evidence="13 20" id="KW-0418">Kinase</keyword>
<dbReference type="EC" id="2.7.7.62" evidence="9"/>
<feature type="binding site" evidence="19">
    <location>
        <position position="66"/>
    </location>
    <ligand>
        <name>GTP</name>
        <dbReference type="ChEBI" id="CHEBI:37565"/>
    </ligand>
</feature>
<proteinExistence type="inferred from homology"/>
<evidence type="ECO:0000313" key="20">
    <source>
        <dbReference type="EMBL" id="SDO24326.1"/>
    </source>
</evidence>
<evidence type="ECO:0000256" key="16">
    <source>
        <dbReference type="ARBA" id="ARBA00029570"/>
    </source>
</evidence>
<dbReference type="CDD" id="cd00544">
    <property type="entry name" value="CobU"/>
    <property type="match status" value="1"/>
</dbReference>
<evidence type="ECO:0000256" key="12">
    <source>
        <dbReference type="ARBA" id="ARBA00022741"/>
    </source>
</evidence>
<dbReference type="RefSeq" id="WP_090474206.1">
    <property type="nucleotide sequence ID" value="NZ_LT629710.1"/>
</dbReference>
<comment type="catalytic activity">
    <reaction evidence="2">
        <text>adenosylcob(III)inamide phosphate + GTP + H(+) = adenosylcob(III)inamide-GDP + diphosphate</text>
        <dbReference type="Rhea" id="RHEA:22712"/>
        <dbReference type="ChEBI" id="CHEBI:15378"/>
        <dbReference type="ChEBI" id="CHEBI:33019"/>
        <dbReference type="ChEBI" id="CHEBI:37565"/>
        <dbReference type="ChEBI" id="CHEBI:58502"/>
        <dbReference type="ChEBI" id="CHEBI:60487"/>
        <dbReference type="EC" id="2.7.7.62"/>
    </reaction>
</comment>
<evidence type="ECO:0000256" key="13">
    <source>
        <dbReference type="ARBA" id="ARBA00022777"/>
    </source>
</evidence>
<evidence type="ECO:0000256" key="6">
    <source>
        <dbReference type="ARBA" id="ARBA00005159"/>
    </source>
</evidence>
<evidence type="ECO:0000256" key="19">
    <source>
        <dbReference type="PIRSR" id="PIRSR006135-2"/>
    </source>
</evidence>
<comment type="pathway">
    <text evidence="5">Cofactor biosynthesis; adenosylcobalamin biosynthesis; adenosylcobalamin from cob(II)yrinate a,c-diamide: step 6/7.</text>
</comment>
<feature type="binding site" evidence="19">
    <location>
        <begin position="34"/>
        <end position="36"/>
    </location>
    <ligand>
        <name>GTP</name>
        <dbReference type="ChEBI" id="CHEBI:37565"/>
    </ligand>
</feature>
<evidence type="ECO:0000313" key="21">
    <source>
        <dbReference type="Proteomes" id="UP000198741"/>
    </source>
</evidence>
<evidence type="ECO:0000256" key="4">
    <source>
        <dbReference type="ARBA" id="ARBA00003889"/>
    </source>
</evidence>
<dbReference type="OrthoDB" id="9788370at2"/>
<dbReference type="AlphaFoldDB" id="A0A1H0HYK2"/>
<keyword evidence="10" id="KW-0169">Cobalamin biosynthesis</keyword>
<dbReference type="PANTHER" id="PTHR34848:SF1">
    <property type="entry name" value="BIFUNCTIONAL ADENOSYLCOBALAMIN BIOSYNTHESIS PROTEIN COBU"/>
    <property type="match status" value="1"/>
</dbReference>